<feature type="non-terminal residue" evidence="1">
    <location>
        <position position="79"/>
    </location>
</feature>
<protein>
    <submittedName>
        <fullName evidence="1">Uncharacterized protein</fullName>
    </submittedName>
</protein>
<comment type="caution">
    <text evidence="1">The sequence shown here is derived from an EMBL/GenBank/DDBJ whole genome shotgun (WGS) entry which is preliminary data.</text>
</comment>
<dbReference type="EMBL" id="JAGFNK010000209">
    <property type="protein sequence ID" value="KAI9458499.1"/>
    <property type="molecule type" value="Genomic_DNA"/>
</dbReference>
<dbReference type="Proteomes" id="UP001207468">
    <property type="component" value="Unassembled WGS sequence"/>
</dbReference>
<accession>A0ACC0U3B3</accession>
<gene>
    <name evidence="1" type="ORF">F5148DRAFT_1220668</name>
</gene>
<evidence type="ECO:0000313" key="1">
    <source>
        <dbReference type="EMBL" id="KAI9458499.1"/>
    </source>
</evidence>
<name>A0ACC0U3B3_9AGAM</name>
<reference evidence="1" key="1">
    <citation type="submission" date="2021-03" db="EMBL/GenBank/DDBJ databases">
        <title>Evolutionary priming and transition to the ectomycorrhizal habit in an iconic lineage of mushroom-forming fungi: is preadaptation a requirement?</title>
        <authorList>
            <consortium name="DOE Joint Genome Institute"/>
            <person name="Looney B.P."/>
            <person name="Miyauchi S."/>
            <person name="Morin E."/>
            <person name="Drula E."/>
            <person name="Courty P.E."/>
            <person name="Chicoki N."/>
            <person name="Fauchery L."/>
            <person name="Kohler A."/>
            <person name="Kuo A."/>
            <person name="LaButti K."/>
            <person name="Pangilinan J."/>
            <person name="Lipzen A."/>
            <person name="Riley R."/>
            <person name="Andreopoulos W."/>
            <person name="He G."/>
            <person name="Johnson J."/>
            <person name="Barry K.W."/>
            <person name="Grigoriev I.V."/>
            <person name="Nagy L."/>
            <person name="Hibbett D."/>
            <person name="Henrissat B."/>
            <person name="Matheny P.B."/>
            <person name="Labbe J."/>
            <person name="Martin A.F."/>
        </authorList>
    </citation>
    <scope>NUCLEOTIDE SEQUENCE</scope>
    <source>
        <strain evidence="1">BPL698</strain>
    </source>
</reference>
<organism evidence="1 2">
    <name type="scientific">Russula earlei</name>
    <dbReference type="NCBI Taxonomy" id="71964"/>
    <lineage>
        <taxon>Eukaryota</taxon>
        <taxon>Fungi</taxon>
        <taxon>Dikarya</taxon>
        <taxon>Basidiomycota</taxon>
        <taxon>Agaricomycotina</taxon>
        <taxon>Agaricomycetes</taxon>
        <taxon>Russulales</taxon>
        <taxon>Russulaceae</taxon>
        <taxon>Russula</taxon>
    </lineage>
</organism>
<proteinExistence type="predicted"/>
<keyword evidence="2" id="KW-1185">Reference proteome</keyword>
<evidence type="ECO:0000313" key="2">
    <source>
        <dbReference type="Proteomes" id="UP001207468"/>
    </source>
</evidence>
<sequence length="79" mass="9003">MLSPSHEAVPFHFVMNLSDMFKGNAHFRAGEYLKAIVEYDAAIMIHGSNPAYLSNMAAAWLKLEVLFHRLQLSLHTRMD</sequence>